<dbReference type="PANTHER" id="PTHR31662:SF33">
    <property type="entry name" value="DNA-BINDING STOREKEEPER PROTEIN TRANSCRIPTIONAL REGULATOR-LIKE PROTEIN"/>
    <property type="match status" value="1"/>
</dbReference>
<feature type="compositionally biased region" description="Acidic residues" evidence="2">
    <location>
        <begin position="145"/>
        <end position="158"/>
    </location>
</feature>
<evidence type="ECO:0000313" key="4">
    <source>
        <dbReference type="EMBL" id="MCL7048062.1"/>
    </source>
</evidence>
<evidence type="ECO:0000259" key="3">
    <source>
        <dbReference type="Pfam" id="PF04504"/>
    </source>
</evidence>
<reference evidence="4" key="1">
    <citation type="submission" date="2022-03" db="EMBL/GenBank/DDBJ databases">
        <title>A functionally conserved STORR gene fusion in Papaver species that diverged 16.8 million years ago.</title>
        <authorList>
            <person name="Catania T."/>
        </authorList>
    </citation>
    <scope>NUCLEOTIDE SEQUENCE</scope>
    <source>
        <strain evidence="4">S-191538</strain>
    </source>
</reference>
<accession>A0AA41VV99</accession>
<feature type="domain" description="Glabrous enhancer-binding protein-like DBD" evidence="3">
    <location>
        <begin position="23"/>
        <end position="112"/>
    </location>
</feature>
<dbReference type="AlphaFoldDB" id="A0AA41VV99"/>
<sequence>MDARKSPRFADNQRASSSSSSVRRLWTDQEEIALLQGLVEFGEDDYAGFYDFIKGKGTITEDFSRQQMADKIRHAKTRRFEKYELIEKNGCQLEFSTPHQKECYWLAKRIWGNADDDETAAALGESPINMMNRKKRKASSGVGVSEEEEEEQEADDELIEKNGERVNGSKKKKQKASVLYYELMQCMDQMMKSPLSLESFLDQKAFQSIEPPKMARLEKKRKKLHIHHILDQKAFQS</sequence>
<feature type="region of interest" description="Disordered" evidence="2">
    <location>
        <begin position="133"/>
        <end position="168"/>
    </location>
</feature>
<dbReference type="InterPro" id="IPR053932">
    <property type="entry name" value="GeBP-like_DBD"/>
</dbReference>
<dbReference type="Pfam" id="PF04504">
    <property type="entry name" value="GeBP-like_DBD"/>
    <property type="match status" value="1"/>
</dbReference>
<organism evidence="4 5">
    <name type="scientific">Papaver nudicaule</name>
    <name type="common">Iceland poppy</name>
    <dbReference type="NCBI Taxonomy" id="74823"/>
    <lineage>
        <taxon>Eukaryota</taxon>
        <taxon>Viridiplantae</taxon>
        <taxon>Streptophyta</taxon>
        <taxon>Embryophyta</taxon>
        <taxon>Tracheophyta</taxon>
        <taxon>Spermatophyta</taxon>
        <taxon>Magnoliopsida</taxon>
        <taxon>Ranunculales</taxon>
        <taxon>Papaveraceae</taxon>
        <taxon>Papaveroideae</taxon>
        <taxon>Papaver</taxon>
    </lineage>
</organism>
<keyword evidence="5" id="KW-1185">Reference proteome</keyword>
<dbReference type="Proteomes" id="UP001177140">
    <property type="component" value="Unassembled WGS sequence"/>
</dbReference>
<dbReference type="GO" id="GO:0005634">
    <property type="term" value="C:nucleus"/>
    <property type="evidence" value="ECO:0007669"/>
    <property type="project" value="TreeGrafter"/>
</dbReference>
<comment type="caution">
    <text evidence="4">The sequence shown here is derived from an EMBL/GenBank/DDBJ whole genome shotgun (WGS) entry which is preliminary data.</text>
</comment>
<comment type="similarity">
    <text evidence="1">Belongs to the GeBP family.</text>
</comment>
<gene>
    <name evidence="4" type="ORF">MKW94_000809</name>
</gene>
<proteinExistence type="inferred from homology"/>
<name>A0AA41VV99_PAPNU</name>
<evidence type="ECO:0000256" key="1">
    <source>
        <dbReference type="ARBA" id="ARBA00010820"/>
    </source>
</evidence>
<dbReference type="EMBL" id="JAJJMA010300363">
    <property type="protein sequence ID" value="MCL7048062.1"/>
    <property type="molecule type" value="Genomic_DNA"/>
</dbReference>
<protein>
    <recommendedName>
        <fullName evidence="3">Glabrous enhancer-binding protein-like DBD domain-containing protein</fullName>
    </recommendedName>
</protein>
<evidence type="ECO:0000256" key="2">
    <source>
        <dbReference type="SAM" id="MobiDB-lite"/>
    </source>
</evidence>
<feature type="region of interest" description="Disordered" evidence="2">
    <location>
        <begin position="1"/>
        <end position="23"/>
    </location>
</feature>
<dbReference type="InterPro" id="IPR007592">
    <property type="entry name" value="GEBP"/>
</dbReference>
<dbReference type="PANTHER" id="PTHR31662">
    <property type="entry name" value="BNAANNG10740D PROTEIN-RELATED"/>
    <property type="match status" value="1"/>
</dbReference>
<dbReference type="GO" id="GO:0006355">
    <property type="term" value="P:regulation of DNA-templated transcription"/>
    <property type="evidence" value="ECO:0007669"/>
    <property type="project" value="InterPro"/>
</dbReference>
<evidence type="ECO:0000313" key="5">
    <source>
        <dbReference type="Proteomes" id="UP001177140"/>
    </source>
</evidence>